<keyword evidence="2" id="KW-0732">Signal</keyword>
<dbReference type="EMBL" id="JACBZS010000001">
    <property type="protein sequence ID" value="NYI71814.1"/>
    <property type="molecule type" value="Genomic_DNA"/>
</dbReference>
<organism evidence="3 4">
    <name type="scientific">Naumannella cuiyingiana</name>
    <dbReference type="NCBI Taxonomy" id="1347891"/>
    <lineage>
        <taxon>Bacteria</taxon>
        <taxon>Bacillati</taxon>
        <taxon>Actinomycetota</taxon>
        <taxon>Actinomycetes</taxon>
        <taxon>Propionibacteriales</taxon>
        <taxon>Propionibacteriaceae</taxon>
        <taxon>Naumannella</taxon>
    </lineage>
</organism>
<feature type="region of interest" description="Disordered" evidence="1">
    <location>
        <begin position="27"/>
        <end position="46"/>
    </location>
</feature>
<evidence type="ECO:0000313" key="4">
    <source>
        <dbReference type="Proteomes" id="UP000527616"/>
    </source>
</evidence>
<dbReference type="Proteomes" id="UP000527616">
    <property type="component" value="Unassembled WGS sequence"/>
</dbReference>
<feature type="signal peptide" evidence="2">
    <location>
        <begin position="1"/>
        <end position="22"/>
    </location>
</feature>
<evidence type="ECO:0000313" key="3">
    <source>
        <dbReference type="EMBL" id="NYI71814.1"/>
    </source>
</evidence>
<proteinExistence type="predicted"/>
<feature type="chain" id="PRO_5039180932" description="Lipoprotein" evidence="2">
    <location>
        <begin position="23"/>
        <end position="191"/>
    </location>
</feature>
<accession>A0A7Z0DAJ8</accession>
<evidence type="ECO:0000256" key="2">
    <source>
        <dbReference type="SAM" id="SignalP"/>
    </source>
</evidence>
<name>A0A7Z0DAJ8_9ACTN</name>
<reference evidence="3 4" key="1">
    <citation type="submission" date="2020-07" db="EMBL/GenBank/DDBJ databases">
        <title>Sequencing the genomes of 1000 actinobacteria strains.</title>
        <authorList>
            <person name="Klenk H.-P."/>
        </authorList>
    </citation>
    <scope>NUCLEOTIDE SEQUENCE [LARGE SCALE GENOMIC DNA]</scope>
    <source>
        <strain evidence="3 4">DSM 103164</strain>
    </source>
</reference>
<feature type="compositionally biased region" description="Pro residues" evidence="1">
    <location>
        <begin position="32"/>
        <end position="42"/>
    </location>
</feature>
<comment type="caution">
    <text evidence="3">The sequence shown here is derived from an EMBL/GenBank/DDBJ whole genome shotgun (WGS) entry which is preliminary data.</text>
</comment>
<dbReference type="AlphaFoldDB" id="A0A7Z0DAJ8"/>
<sequence>MIAADLRRFGALVIAPVVAVLAACTPAASEPAPTPTPSPSPSQTPFAEKNAAAIEAYKRYEEMLEETLMSGGYQTAEEAPPSVRATTMGEERQLVDQDNIDLAKDKAKGTGQVTIRNIAITSSVPMPGAPGGHQIKIVACRDNSGARIIEGGRTSEPPQRLQEVRVTLYFDEETPAGWKVSEQRGKGVSEC</sequence>
<dbReference type="PROSITE" id="PS51257">
    <property type="entry name" value="PROKAR_LIPOPROTEIN"/>
    <property type="match status" value="1"/>
</dbReference>
<protein>
    <recommendedName>
        <fullName evidence="5">Lipoprotein</fullName>
    </recommendedName>
</protein>
<evidence type="ECO:0008006" key="5">
    <source>
        <dbReference type="Google" id="ProtNLM"/>
    </source>
</evidence>
<keyword evidence="4" id="KW-1185">Reference proteome</keyword>
<gene>
    <name evidence="3" type="ORF">GGQ54_002374</name>
</gene>
<dbReference type="RefSeq" id="WP_179445589.1">
    <property type="nucleotide sequence ID" value="NZ_JACBZS010000001.1"/>
</dbReference>
<evidence type="ECO:0000256" key="1">
    <source>
        <dbReference type="SAM" id="MobiDB-lite"/>
    </source>
</evidence>